<evidence type="ECO:0000256" key="3">
    <source>
        <dbReference type="RuleBase" id="RU364104"/>
    </source>
</evidence>
<keyword evidence="3" id="KW-0496">Mitochondrion</keyword>
<dbReference type="Proteomes" id="UP000184267">
    <property type="component" value="Unassembled WGS sequence"/>
</dbReference>
<accession>A0A1M2W2U4</accession>
<dbReference type="AlphaFoldDB" id="A0A1M2W2U4"/>
<comment type="function">
    <text evidence="3">Required for mitochondrial cytochrome c oxidase (COX) assembly and respiration.</text>
</comment>
<dbReference type="OMA" id="PYNANCE"/>
<gene>
    <name evidence="5" type="ORF">TRAPUB_9234</name>
</gene>
<dbReference type="OrthoDB" id="532630at2759"/>
<evidence type="ECO:0000313" key="5">
    <source>
        <dbReference type="EMBL" id="OJT14123.1"/>
    </source>
</evidence>
<dbReference type="EMBL" id="MNAD01000321">
    <property type="protein sequence ID" value="OJT14123.1"/>
    <property type="molecule type" value="Genomic_DNA"/>
</dbReference>
<keyword evidence="2" id="KW-1015">Disulfide bond</keyword>
<feature type="region of interest" description="Disordered" evidence="4">
    <location>
        <begin position="79"/>
        <end position="105"/>
    </location>
</feature>
<keyword evidence="3" id="KW-0143">Chaperone</keyword>
<sequence length="105" mass="12105">MHPQLTEKKLGSHPPPAVFCNAHTRHNSVALTHRVLIVCLDFIQALDACHANGWSRWTGACNQAKHDLNMCLRKERIDRTTKNREDAKSRRVKTEQAWKDLHVDE</sequence>
<proteinExistence type="inferred from homology"/>
<evidence type="ECO:0000256" key="2">
    <source>
        <dbReference type="ARBA" id="ARBA00023157"/>
    </source>
</evidence>
<keyword evidence="3" id="KW-0999">Mitochondrion inner membrane</keyword>
<protein>
    <recommendedName>
        <fullName evidence="3">COX assembly mitochondrial protein</fullName>
    </recommendedName>
</protein>
<comment type="caution">
    <text evidence="5">The sequence shown here is derived from an EMBL/GenBank/DDBJ whole genome shotgun (WGS) entry which is preliminary data.</text>
</comment>
<evidence type="ECO:0000256" key="4">
    <source>
        <dbReference type="SAM" id="MobiDB-lite"/>
    </source>
</evidence>
<dbReference type="Pfam" id="PF08583">
    <property type="entry name" value="Cmc1"/>
    <property type="match status" value="1"/>
</dbReference>
<evidence type="ECO:0000256" key="1">
    <source>
        <dbReference type="ARBA" id="ARBA00007347"/>
    </source>
</evidence>
<comment type="subcellular location">
    <subcellularLocation>
        <location evidence="3">Mitochondrion inner membrane</location>
    </subcellularLocation>
</comment>
<reference evidence="5 6" key="1">
    <citation type="submission" date="2016-10" db="EMBL/GenBank/DDBJ databases">
        <title>Genome sequence of the basidiomycete white-rot fungus Trametes pubescens.</title>
        <authorList>
            <person name="Makela M.R."/>
            <person name="Granchi Z."/>
            <person name="Peng M."/>
            <person name="De Vries R.P."/>
            <person name="Grigoriev I."/>
            <person name="Riley R."/>
            <person name="Hilden K."/>
        </authorList>
    </citation>
    <scope>NUCLEOTIDE SEQUENCE [LARGE SCALE GENOMIC DNA]</scope>
    <source>
        <strain evidence="5 6">FBCC735</strain>
    </source>
</reference>
<keyword evidence="3" id="KW-0472">Membrane</keyword>
<name>A0A1M2W2U4_TRAPU</name>
<keyword evidence="6" id="KW-1185">Reference proteome</keyword>
<organism evidence="5 6">
    <name type="scientific">Trametes pubescens</name>
    <name type="common">White-rot fungus</name>
    <dbReference type="NCBI Taxonomy" id="154538"/>
    <lineage>
        <taxon>Eukaryota</taxon>
        <taxon>Fungi</taxon>
        <taxon>Dikarya</taxon>
        <taxon>Basidiomycota</taxon>
        <taxon>Agaricomycotina</taxon>
        <taxon>Agaricomycetes</taxon>
        <taxon>Polyporales</taxon>
        <taxon>Polyporaceae</taxon>
        <taxon>Trametes</taxon>
    </lineage>
</organism>
<evidence type="ECO:0000313" key="6">
    <source>
        <dbReference type="Proteomes" id="UP000184267"/>
    </source>
</evidence>
<dbReference type="InterPro" id="IPR013892">
    <property type="entry name" value="Cyt_c_biogenesis_Cmc1-like"/>
</dbReference>
<dbReference type="GO" id="GO:0005743">
    <property type="term" value="C:mitochondrial inner membrane"/>
    <property type="evidence" value="ECO:0007669"/>
    <property type="project" value="UniProtKB-SubCell"/>
</dbReference>
<dbReference type="STRING" id="154538.A0A1M2W2U4"/>
<comment type="similarity">
    <text evidence="1 3">Belongs to the CMC family.</text>
</comment>